<dbReference type="AlphaFoldDB" id="A0A8S2IP25"/>
<sequence length="68" mass="7895">IASKRFLQLYHSKDSFNTFCRISSCNEFYAKDSSNGSQRMTKLHISIREITMCHFNVFMMDDMGSTSV</sequence>
<evidence type="ECO:0000313" key="2">
    <source>
        <dbReference type="Proteomes" id="UP000681967"/>
    </source>
</evidence>
<accession>A0A8S2IP25</accession>
<dbReference type="Proteomes" id="UP000681967">
    <property type="component" value="Unassembled WGS sequence"/>
</dbReference>
<feature type="non-terminal residue" evidence="1">
    <location>
        <position position="1"/>
    </location>
</feature>
<comment type="caution">
    <text evidence="1">The sequence shown here is derived from an EMBL/GenBank/DDBJ whole genome shotgun (WGS) entry which is preliminary data.</text>
</comment>
<name>A0A8S2IP25_9BILA</name>
<dbReference type="EMBL" id="CAJOBH010000025">
    <property type="protein sequence ID" value="CAF3750032.1"/>
    <property type="molecule type" value="Genomic_DNA"/>
</dbReference>
<reference evidence="1" key="1">
    <citation type="submission" date="2021-02" db="EMBL/GenBank/DDBJ databases">
        <authorList>
            <person name="Nowell W R."/>
        </authorList>
    </citation>
    <scope>NUCLEOTIDE SEQUENCE</scope>
</reference>
<evidence type="ECO:0000313" key="1">
    <source>
        <dbReference type="EMBL" id="CAF3750032.1"/>
    </source>
</evidence>
<organism evidence="1 2">
    <name type="scientific">Rotaria magnacalcarata</name>
    <dbReference type="NCBI Taxonomy" id="392030"/>
    <lineage>
        <taxon>Eukaryota</taxon>
        <taxon>Metazoa</taxon>
        <taxon>Spiralia</taxon>
        <taxon>Gnathifera</taxon>
        <taxon>Rotifera</taxon>
        <taxon>Eurotatoria</taxon>
        <taxon>Bdelloidea</taxon>
        <taxon>Philodinida</taxon>
        <taxon>Philodinidae</taxon>
        <taxon>Rotaria</taxon>
    </lineage>
</organism>
<gene>
    <name evidence="1" type="ORF">BYL167_LOCUS278</name>
</gene>
<proteinExistence type="predicted"/>
<protein>
    <submittedName>
        <fullName evidence="1">Uncharacterized protein</fullName>
    </submittedName>
</protein>